<dbReference type="Pfam" id="PF02221">
    <property type="entry name" value="E1_DerP2_DerF2"/>
    <property type="match status" value="1"/>
</dbReference>
<protein>
    <recommendedName>
        <fullName evidence="3">MD-2-related lipid-recognition domain-containing protein</fullName>
    </recommendedName>
</protein>
<evidence type="ECO:0000259" key="3">
    <source>
        <dbReference type="Pfam" id="PF02221"/>
    </source>
</evidence>
<organism evidence="4">
    <name type="scientific">Timema poppense</name>
    <name type="common">Walking stick</name>
    <dbReference type="NCBI Taxonomy" id="170557"/>
    <lineage>
        <taxon>Eukaryota</taxon>
        <taxon>Metazoa</taxon>
        <taxon>Ecdysozoa</taxon>
        <taxon>Arthropoda</taxon>
        <taxon>Hexapoda</taxon>
        <taxon>Insecta</taxon>
        <taxon>Pterygota</taxon>
        <taxon>Neoptera</taxon>
        <taxon>Polyneoptera</taxon>
        <taxon>Phasmatodea</taxon>
        <taxon>Timematodea</taxon>
        <taxon>Timematoidea</taxon>
        <taxon>Timematidae</taxon>
        <taxon>Timema</taxon>
    </lineage>
</organism>
<sequence length="355" mass="39199">MYVPASCLLLLLLALAAGEGSSGRSKADVDKRNREVKLKDLGLREVKRKPKITSLTYENCGGSKDPASLVTLKLKHDRDGDLVITATGSTSLKLEPPIRMDNELFKKVMGVWVKMPCFSDVFGSCKIPNLCDYGFDECPFKPLRDNDIPCQCPIAAGEYGFEMAEFPMPKTRFIEALTGSYKGKVDIYMKNGKRLACYNGTMTTASIDPNGFDQLRITSVNSGLLRSTPDYFGRLRTTSANSGLLRSTPDYFGQLRTTSVDSGLLRSTPDYFGQLRITSVNSGLLRSTSDHFGQLRTASVNSGLLRSTPDYFGRLRTTSVNSGLLRSTPDYFGQLRITSVDSRFLRSTPDCFGRL</sequence>
<dbReference type="GO" id="GO:0009898">
    <property type="term" value="C:cytoplasmic side of plasma membrane"/>
    <property type="evidence" value="ECO:0007669"/>
    <property type="project" value="TreeGrafter"/>
</dbReference>
<feature type="signal peptide" evidence="2">
    <location>
        <begin position="1"/>
        <end position="18"/>
    </location>
</feature>
<feature type="chain" id="PRO_5030723666" description="MD-2-related lipid-recognition domain-containing protein" evidence="2">
    <location>
        <begin position="19"/>
        <end position="355"/>
    </location>
</feature>
<dbReference type="GO" id="GO:0008047">
    <property type="term" value="F:enzyme activator activity"/>
    <property type="evidence" value="ECO:0007669"/>
    <property type="project" value="InterPro"/>
</dbReference>
<dbReference type="PANTHER" id="PTHR17357">
    <property type="entry name" value="GM2 GANGLIOSIDE ACTIVATOR PROTEIN"/>
    <property type="match status" value="1"/>
</dbReference>
<dbReference type="InterPro" id="IPR003172">
    <property type="entry name" value="ML_dom"/>
</dbReference>
<reference evidence="4" key="1">
    <citation type="submission" date="2020-11" db="EMBL/GenBank/DDBJ databases">
        <authorList>
            <person name="Tran Van P."/>
        </authorList>
    </citation>
    <scope>NUCLEOTIDE SEQUENCE</scope>
</reference>
<evidence type="ECO:0000313" key="4">
    <source>
        <dbReference type="EMBL" id="CAD7415427.1"/>
    </source>
</evidence>
<feature type="domain" description="MD-2-related lipid-recognition" evidence="3">
    <location>
        <begin position="55"/>
        <end position="202"/>
    </location>
</feature>
<dbReference type="InterPro" id="IPR036846">
    <property type="entry name" value="GM2-AP_sf"/>
</dbReference>
<gene>
    <name evidence="4" type="ORF">TPSB3V08_LOCUS10320</name>
</gene>
<dbReference type="AlphaFoldDB" id="A0A7R9DIM0"/>
<dbReference type="PANTHER" id="PTHR17357:SF0">
    <property type="entry name" value="GANGLIOSIDE GM2 ACTIVATOR"/>
    <property type="match status" value="1"/>
</dbReference>
<evidence type="ECO:0000256" key="2">
    <source>
        <dbReference type="SAM" id="SignalP"/>
    </source>
</evidence>
<keyword evidence="1 2" id="KW-0732">Signal</keyword>
<proteinExistence type="predicted"/>
<dbReference type="EMBL" id="OD009223">
    <property type="protein sequence ID" value="CAD7415427.1"/>
    <property type="molecule type" value="Genomic_DNA"/>
</dbReference>
<evidence type="ECO:0000256" key="1">
    <source>
        <dbReference type="ARBA" id="ARBA00022729"/>
    </source>
</evidence>
<dbReference type="InterPro" id="IPR028996">
    <property type="entry name" value="GM2-AP"/>
</dbReference>
<dbReference type="GO" id="GO:0005319">
    <property type="term" value="F:lipid transporter activity"/>
    <property type="evidence" value="ECO:0007669"/>
    <property type="project" value="TreeGrafter"/>
</dbReference>
<name>A0A7R9DIM0_TIMPO</name>
<dbReference type="GO" id="GO:0006689">
    <property type="term" value="P:ganglioside catabolic process"/>
    <property type="evidence" value="ECO:0007669"/>
    <property type="project" value="InterPro"/>
</dbReference>
<dbReference type="SUPFAM" id="SSF63707">
    <property type="entry name" value="Ganglioside M2 (gm2) activator"/>
    <property type="match status" value="1"/>
</dbReference>
<dbReference type="Gene3D" id="2.70.220.10">
    <property type="entry name" value="Ganglioside GM2 activator"/>
    <property type="match status" value="1"/>
</dbReference>
<accession>A0A7R9DIM0</accession>